<protein>
    <submittedName>
        <fullName evidence="1">Uncharacterized protein</fullName>
    </submittedName>
</protein>
<comment type="caution">
    <text evidence="1">The sequence shown here is derived from an EMBL/GenBank/DDBJ whole genome shotgun (WGS) entry which is preliminary data.</text>
</comment>
<name>A0ACB8TUN3_9APHY</name>
<reference evidence="1" key="1">
    <citation type="journal article" date="2021" name="Environ. Microbiol.">
        <title>Gene family expansions and transcriptome signatures uncover fungal adaptations to wood decay.</title>
        <authorList>
            <person name="Hage H."/>
            <person name="Miyauchi S."/>
            <person name="Viragh M."/>
            <person name="Drula E."/>
            <person name="Min B."/>
            <person name="Chaduli D."/>
            <person name="Navarro D."/>
            <person name="Favel A."/>
            <person name="Norest M."/>
            <person name="Lesage-Meessen L."/>
            <person name="Balint B."/>
            <person name="Merenyi Z."/>
            <person name="de Eugenio L."/>
            <person name="Morin E."/>
            <person name="Martinez A.T."/>
            <person name="Baldrian P."/>
            <person name="Stursova M."/>
            <person name="Martinez M.J."/>
            <person name="Novotny C."/>
            <person name="Magnuson J.K."/>
            <person name="Spatafora J.W."/>
            <person name="Maurice S."/>
            <person name="Pangilinan J."/>
            <person name="Andreopoulos W."/>
            <person name="LaButti K."/>
            <person name="Hundley H."/>
            <person name="Na H."/>
            <person name="Kuo A."/>
            <person name="Barry K."/>
            <person name="Lipzen A."/>
            <person name="Henrissat B."/>
            <person name="Riley R."/>
            <person name="Ahrendt S."/>
            <person name="Nagy L.G."/>
            <person name="Grigoriev I.V."/>
            <person name="Martin F."/>
            <person name="Rosso M.N."/>
        </authorList>
    </citation>
    <scope>NUCLEOTIDE SEQUENCE</scope>
    <source>
        <strain evidence="1">CBS 384.51</strain>
    </source>
</reference>
<evidence type="ECO:0000313" key="2">
    <source>
        <dbReference type="Proteomes" id="UP001055072"/>
    </source>
</evidence>
<dbReference type="EMBL" id="MU274930">
    <property type="protein sequence ID" value="KAI0085589.1"/>
    <property type="molecule type" value="Genomic_DNA"/>
</dbReference>
<gene>
    <name evidence="1" type="ORF">BDY19DRAFT_909000</name>
</gene>
<dbReference type="Proteomes" id="UP001055072">
    <property type="component" value="Unassembled WGS sequence"/>
</dbReference>
<keyword evidence="2" id="KW-1185">Reference proteome</keyword>
<accession>A0ACB8TUN3</accession>
<sequence length="110" mass="11495">MVHGPPMPPGPLVSFEGVSPQVLSLSPTTFYAPPNPPLHPCSAPVGNAINPWSSQCGLVSGLEALCSSARNSKSVAAVYLKSIPAGSVDKKKTRQPGKRLSRSYARKLTA</sequence>
<proteinExistence type="predicted"/>
<evidence type="ECO:0000313" key="1">
    <source>
        <dbReference type="EMBL" id="KAI0085589.1"/>
    </source>
</evidence>
<organism evidence="1 2">
    <name type="scientific">Irpex rosettiformis</name>
    <dbReference type="NCBI Taxonomy" id="378272"/>
    <lineage>
        <taxon>Eukaryota</taxon>
        <taxon>Fungi</taxon>
        <taxon>Dikarya</taxon>
        <taxon>Basidiomycota</taxon>
        <taxon>Agaricomycotina</taxon>
        <taxon>Agaricomycetes</taxon>
        <taxon>Polyporales</taxon>
        <taxon>Irpicaceae</taxon>
        <taxon>Irpex</taxon>
    </lineage>
</organism>